<dbReference type="Gene3D" id="3.40.50.150">
    <property type="entry name" value="Vaccinia Virus protein VP39"/>
    <property type="match status" value="1"/>
</dbReference>
<evidence type="ECO:0000313" key="2">
    <source>
        <dbReference type="EMBL" id="RRR75605.1"/>
    </source>
</evidence>
<dbReference type="GO" id="GO:0030488">
    <property type="term" value="P:tRNA methylation"/>
    <property type="evidence" value="ECO:0007669"/>
    <property type="project" value="TreeGrafter"/>
</dbReference>
<reference evidence="2 3" key="1">
    <citation type="submission" date="2018-12" db="EMBL/GenBank/DDBJ databases">
        <title>Genome Sequence of Candidatus Viridilinea halotolerans isolated from saline sulfide-rich spring.</title>
        <authorList>
            <person name="Grouzdev D.S."/>
            <person name="Burganskaya E.I."/>
            <person name="Krutkina M.S."/>
            <person name="Sukhacheva M.V."/>
            <person name="Gorlenko V.M."/>
        </authorList>
    </citation>
    <scope>NUCLEOTIDE SEQUENCE [LARGE SCALE GENOMIC DNA]</scope>
    <source>
        <strain evidence="2">Chok-6</strain>
    </source>
</reference>
<sequence length="88" mass="9965">PNASINAINADLPFGHLVGSHDENVRLYPALLDEAARVARPDARCALLSHEVRLMERLLAERPQWQVEQALRVDLGGLYPRIFLLRRV</sequence>
<keyword evidence="2" id="KW-0489">Methyltransferase</keyword>
<dbReference type="InterPro" id="IPR000241">
    <property type="entry name" value="RlmKL-like_Mtase"/>
</dbReference>
<evidence type="ECO:0000259" key="1">
    <source>
        <dbReference type="Pfam" id="PF01170"/>
    </source>
</evidence>
<gene>
    <name evidence="2" type="ORF">EI684_04275</name>
</gene>
<protein>
    <submittedName>
        <fullName evidence="2">RNA methyltransferase</fullName>
    </submittedName>
</protein>
<dbReference type="PANTHER" id="PTHR14911:SF13">
    <property type="entry name" value="TRNA (GUANINE(6)-N2)-METHYLTRANSFERASE THUMP3"/>
    <property type="match status" value="1"/>
</dbReference>
<dbReference type="InterPro" id="IPR029063">
    <property type="entry name" value="SAM-dependent_MTases_sf"/>
</dbReference>
<evidence type="ECO:0000313" key="3">
    <source>
        <dbReference type="Proteomes" id="UP000280307"/>
    </source>
</evidence>
<organism evidence="2 3">
    <name type="scientific">Candidatus Viridilinea halotolerans</name>
    <dbReference type="NCBI Taxonomy" id="2491704"/>
    <lineage>
        <taxon>Bacteria</taxon>
        <taxon>Bacillati</taxon>
        <taxon>Chloroflexota</taxon>
        <taxon>Chloroflexia</taxon>
        <taxon>Chloroflexales</taxon>
        <taxon>Chloroflexineae</taxon>
        <taxon>Oscillochloridaceae</taxon>
        <taxon>Candidatus Viridilinea</taxon>
    </lineage>
</organism>
<dbReference type="Proteomes" id="UP000280307">
    <property type="component" value="Unassembled WGS sequence"/>
</dbReference>
<comment type="caution">
    <text evidence="2">The sequence shown here is derived from an EMBL/GenBank/DDBJ whole genome shotgun (WGS) entry which is preliminary data.</text>
</comment>
<keyword evidence="2" id="KW-0808">Transferase</keyword>
<name>A0A426U6E5_9CHLR</name>
<feature type="non-terminal residue" evidence="2">
    <location>
        <position position="1"/>
    </location>
</feature>
<proteinExistence type="predicted"/>
<dbReference type="EMBL" id="RSAS01000175">
    <property type="protein sequence ID" value="RRR75605.1"/>
    <property type="molecule type" value="Genomic_DNA"/>
</dbReference>
<dbReference type="Pfam" id="PF01170">
    <property type="entry name" value="UPF0020"/>
    <property type="match status" value="1"/>
</dbReference>
<dbReference type="PANTHER" id="PTHR14911">
    <property type="entry name" value="THUMP DOMAIN-CONTAINING"/>
    <property type="match status" value="1"/>
</dbReference>
<feature type="domain" description="Ribosomal RNA large subunit methyltransferase K/L-like methyltransferase" evidence="1">
    <location>
        <begin position="2"/>
        <end position="79"/>
    </location>
</feature>
<dbReference type="GO" id="GO:0016423">
    <property type="term" value="F:tRNA (guanine) methyltransferase activity"/>
    <property type="evidence" value="ECO:0007669"/>
    <property type="project" value="TreeGrafter"/>
</dbReference>
<accession>A0A426U6E5</accession>
<dbReference type="AlphaFoldDB" id="A0A426U6E5"/>